<evidence type="ECO:0000313" key="14">
    <source>
        <dbReference type="Proteomes" id="UP000807504"/>
    </source>
</evidence>
<feature type="domain" description="Neurotransmitter-gated ion-channel transmembrane" evidence="12">
    <location>
        <begin position="171"/>
        <end position="209"/>
    </location>
</feature>
<evidence type="ECO:0000256" key="1">
    <source>
        <dbReference type="ARBA" id="ARBA00004141"/>
    </source>
</evidence>
<dbReference type="InterPro" id="IPR006029">
    <property type="entry name" value="Neurotrans-gated_channel_TM"/>
</dbReference>
<dbReference type="InterPro" id="IPR036719">
    <property type="entry name" value="Neuro-gated_channel_TM_sf"/>
</dbReference>
<proteinExistence type="predicted"/>
<dbReference type="InterPro" id="IPR038050">
    <property type="entry name" value="Neuro_actylchol_rec"/>
</dbReference>
<name>A0A8T0FY09_ARGBR</name>
<dbReference type="SUPFAM" id="SSF90112">
    <property type="entry name" value="Neurotransmitter-gated ion-channel transmembrane pore"/>
    <property type="match status" value="1"/>
</dbReference>
<keyword evidence="7" id="KW-1133">Transmembrane helix</keyword>
<evidence type="ECO:0000256" key="2">
    <source>
        <dbReference type="ARBA" id="ARBA00004236"/>
    </source>
</evidence>
<dbReference type="GO" id="GO:0005254">
    <property type="term" value="F:chloride channel activity"/>
    <property type="evidence" value="ECO:0007669"/>
    <property type="project" value="UniProtKB-ARBA"/>
</dbReference>
<evidence type="ECO:0000313" key="13">
    <source>
        <dbReference type="EMBL" id="KAF8793713.1"/>
    </source>
</evidence>
<dbReference type="PRINTS" id="PR00253">
    <property type="entry name" value="GABAARECEPTR"/>
</dbReference>
<dbReference type="InterPro" id="IPR036734">
    <property type="entry name" value="Neur_chan_lig-bd_sf"/>
</dbReference>
<dbReference type="PROSITE" id="PS00236">
    <property type="entry name" value="NEUROTR_ION_CHANNEL"/>
    <property type="match status" value="1"/>
</dbReference>
<comment type="caution">
    <text evidence="13">The sequence shown here is derived from an EMBL/GenBank/DDBJ whole genome shotgun (WGS) entry which is preliminary data.</text>
</comment>
<comment type="subcellular location">
    <subcellularLocation>
        <location evidence="2">Cell membrane</location>
    </subcellularLocation>
    <subcellularLocation>
        <location evidence="1">Membrane</location>
        <topology evidence="1">Multi-pass membrane protein</topology>
    </subcellularLocation>
</comment>
<dbReference type="PANTHER" id="PTHR18945">
    <property type="entry name" value="NEUROTRANSMITTER GATED ION CHANNEL"/>
    <property type="match status" value="1"/>
</dbReference>
<evidence type="ECO:0000256" key="5">
    <source>
        <dbReference type="ARBA" id="ARBA00022692"/>
    </source>
</evidence>
<dbReference type="GO" id="GO:0005230">
    <property type="term" value="F:extracellular ligand-gated monoatomic ion channel activity"/>
    <property type="evidence" value="ECO:0007669"/>
    <property type="project" value="InterPro"/>
</dbReference>
<keyword evidence="3" id="KW-0813">Transport</keyword>
<dbReference type="Gene3D" id="1.20.58.390">
    <property type="entry name" value="Neurotransmitter-gated ion-channel transmembrane domain"/>
    <property type="match status" value="1"/>
</dbReference>
<reference evidence="13" key="1">
    <citation type="journal article" date="2020" name="bioRxiv">
        <title>Chromosome-level reference genome of the European wasp spider Argiope bruennichi: a resource for studies on range expansion and evolutionary adaptation.</title>
        <authorList>
            <person name="Sheffer M.M."/>
            <person name="Hoppe A."/>
            <person name="Krehenwinkel H."/>
            <person name="Uhl G."/>
            <person name="Kuss A.W."/>
            <person name="Jensen L."/>
            <person name="Jensen C."/>
            <person name="Gillespie R.G."/>
            <person name="Hoff K.J."/>
            <person name="Prost S."/>
        </authorList>
    </citation>
    <scope>NUCLEOTIDE SEQUENCE</scope>
</reference>
<dbReference type="InterPro" id="IPR006201">
    <property type="entry name" value="Neur_channel"/>
</dbReference>
<evidence type="ECO:0000256" key="8">
    <source>
        <dbReference type="ARBA" id="ARBA00023065"/>
    </source>
</evidence>
<evidence type="ECO:0000256" key="7">
    <source>
        <dbReference type="ARBA" id="ARBA00022989"/>
    </source>
</evidence>
<dbReference type="EMBL" id="JABXBU010000002">
    <property type="protein sequence ID" value="KAF8793713.1"/>
    <property type="molecule type" value="Genomic_DNA"/>
</dbReference>
<reference evidence="13" key="2">
    <citation type="submission" date="2020-06" db="EMBL/GenBank/DDBJ databases">
        <authorList>
            <person name="Sheffer M."/>
        </authorList>
    </citation>
    <scope>NUCLEOTIDE SEQUENCE</scope>
</reference>
<dbReference type="InterPro" id="IPR006028">
    <property type="entry name" value="GABAA/Glycine_rcpt"/>
</dbReference>
<keyword evidence="5" id="KW-0812">Transmembrane</keyword>
<evidence type="ECO:0000256" key="3">
    <source>
        <dbReference type="ARBA" id="ARBA00022448"/>
    </source>
</evidence>
<sequence length="214" mass="24835">MSIWNDSRLLLDKYRDSEVNEFTIVYERCRRYIWTPDIFYETAKQIENYEKTSPSTLLKVLPDGAIIMSTRYSFKAGCHMNFENYPFDSQQCVFFVSLMTSSDSVAVLKWVGESSYQIRSIKMMRKAQPLQFFLREPTADTVTEVFAEGNYTSLLANFRMVRRLTGSIMNTYAPSTMIVTMSWVTFWIKVDAVPARVALSVTSLLTLCTQEMRQ</sequence>
<evidence type="ECO:0000256" key="6">
    <source>
        <dbReference type="ARBA" id="ARBA00022729"/>
    </source>
</evidence>
<dbReference type="Pfam" id="PF02932">
    <property type="entry name" value="Neur_chan_memb"/>
    <property type="match status" value="1"/>
</dbReference>
<keyword evidence="8" id="KW-0406">Ion transport</keyword>
<dbReference type="GO" id="GO:0004888">
    <property type="term" value="F:transmembrane signaling receptor activity"/>
    <property type="evidence" value="ECO:0007669"/>
    <property type="project" value="InterPro"/>
</dbReference>
<dbReference type="AlphaFoldDB" id="A0A8T0FY09"/>
<dbReference type="Pfam" id="PF02931">
    <property type="entry name" value="Neur_chan_LBD"/>
    <property type="match status" value="1"/>
</dbReference>
<dbReference type="InterPro" id="IPR018000">
    <property type="entry name" value="Neurotransmitter_ion_chnl_CS"/>
</dbReference>
<dbReference type="Gene3D" id="2.70.170.10">
    <property type="entry name" value="Neurotransmitter-gated ion-channel ligand-binding domain"/>
    <property type="match status" value="1"/>
</dbReference>
<organism evidence="13 14">
    <name type="scientific">Argiope bruennichi</name>
    <name type="common">Wasp spider</name>
    <name type="synonym">Aranea bruennichi</name>
    <dbReference type="NCBI Taxonomy" id="94029"/>
    <lineage>
        <taxon>Eukaryota</taxon>
        <taxon>Metazoa</taxon>
        <taxon>Ecdysozoa</taxon>
        <taxon>Arthropoda</taxon>
        <taxon>Chelicerata</taxon>
        <taxon>Arachnida</taxon>
        <taxon>Araneae</taxon>
        <taxon>Araneomorphae</taxon>
        <taxon>Entelegynae</taxon>
        <taxon>Araneoidea</taxon>
        <taxon>Araneidae</taxon>
        <taxon>Argiope</taxon>
    </lineage>
</organism>
<dbReference type="SUPFAM" id="SSF63712">
    <property type="entry name" value="Nicotinic receptor ligand binding domain-like"/>
    <property type="match status" value="1"/>
</dbReference>
<keyword evidence="13" id="KW-0675">Receptor</keyword>
<dbReference type="GO" id="GO:0099095">
    <property type="term" value="F:ligand-gated monoatomic anion channel activity"/>
    <property type="evidence" value="ECO:0007669"/>
    <property type="project" value="UniProtKB-ARBA"/>
</dbReference>
<evidence type="ECO:0000259" key="11">
    <source>
        <dbReference type="Pfam" id="PF02931"/>
    </source>
</evidence>
<evidence type="ECO:0000256" key="4">
    <source>
        <dbReference type="ARBA" id="ARBA00022475"/>
    </source>
</evidence>
<dbReference type="InterPro" id="IPR006202">
    <property type="entry name" value="Neur_chan_lig-bd"/>
</dbReference>
<dbReference type="GO" id="GO:0005886">
    <property type="term" value="C:plasma membrane"/>
    <property type="evidence" value="ECO:0007669"/>
    <property type="project" value="UniProtKB-SubCell"/>
</dbReference>
<protein>
    <submittedName>
        <fullName evidence="13">Glycine receptor subunit alpha-3 like protein</fullName>
    </submittedName>
</protein>
<keyword evidence="6" id="KW-0732">Signal</keyword>
<keyword evidence="9" id="KW-0472">Membrane</keyword>
<keyword evidence="10" id="KW-0407">Ion channel</keyword>
<accession>A0A8T0FY09</accession>
<evidence type="ECO:0000256" key="10">
    <source>
        <dbReference type="ARBA" id="ARBA00023303"/>
    </source>
</evidence>
<evidence type="ECO:0000256" key="9">
    <source>
        <dbReference type="ARBA" id="ARBA00023136"/>
    </source>
</evidence>
<feature type="domain" description="Neurotransmitter-gated ion-channel ligand-binding" evidence="11">
    <location>
        <begin position="3"/>
        <end position="137"/>
    </location>
</feature>
<keyword evidence="4" id="KW-1003">Cell membrane</keyword>
<evidence type="ECO:0000259" key="12">
    <source>
        <dbReference type="Pfam" id="PF02932"/>
    </source>
</evidence>
<keyword evidence="14" id="KW-1185">Reference proteome</keyword>
<dbReference type="Proteomes" id="UP000807504">
    <property type="component" value="Unassembled WGS sequence"/>
</dbReference>
<gene>
    <name evidence="13" type="ORF">HNY73_001758</name>
</gene>